<keyword evidence="1" id="KW-0210">Decarboxylase</keyword>
<dbReference type="GO" id="GO:0016831">
    <property type="term" value="F:carboxy-lyase activity"/>
    <property type="evidence" value="ECO:0007669"/>
    <property type="project" value="UniProtKB-KW"/>
</dbReference>
<sequence>MQKASSIRVLNACNENQCVTTAAGLTIAGRKPLLVMQNQGLYNCINTLRAVCMDAQIPLVFLVGQFGREFSNIGQDPKQSRRTMVRIMEPVLDALEIPWNCLDSDADVDRIEKAYEIAHQQRTASVVLVGAPISWR</sequence>
<dbReference type="CDD" id="cd07035">
    <property type="entry name" value="TPP_PYR_POX_like"/>
    <property type="match status" value="1"/>
</dbReference>
<name>A0A096H926_COMTE</name>
<protein>
    <submittedName>
        <fullName evidence="3">Uncharacterized protein</fullName>
    </submittedName>
</protein>
<evidence type="ECO:0000313" key="4">
    <source>
        <dbReference type="Proteomes" id="UP000029553"/>
    </source>
</evidence>
<dbReference type="EMBL" id="AWOR01000089">
    <property type="protein sequence ID" value="KGH25322.1"/>
    <property type="molecule type" value="Genomic_DNA"/>
</dbReference>
<accession>A0A096H926</accession>
<keyword evidence="2" id="KW-0456">Lyase</keyword>
<dbReference type="AlphaFoldDB" id="A0A096H926"/>
<gene>
    <name evidence="3" type="ORF">P353_25710</name>
</gene>
<reference evidence="3 4" key="1">
    <citation type="submission" date="2013-09" db="EMBL/GenBank/DDBJ databases">
        <title>High correlation between genotypes and phenotypes of environmental bacteria Comamonas testosteroni strains.</title>
        <authorList>
            <person name="Liu L."/>
            <person name="Zhu W."/>
            <person name="Xia X."/>
            <person name="Xu B."/>
            <person name="Luo M."/>
            <person name="Wang G."/>
        </authorList>
    </citation>
    <scope>NUCLEOTIDE SEQUENCE [LARGE SCALE GENOMIC DNA]</scope>
    <source>
        <strain evidence="3 4">JL40</strain>
    </source>
</reference>
<dbReference type="Gene3D" id="3.40.50.970">
    <property type="match status" value="1"/>
</dbReference>
<evidence type="ECO:0000256" key="2">
    <source>
        <dbReference type="ARBA" id="ARBA00023239"/>
    </source>
</evidence>
<dbReference type="PANTHER" id="PTHR42818:SF1">
    <property type="entry name" value="SULFOPYRUVATE DECARBOXYLASE"/>
    <property type="match status" value="1"/>
</dbReference>
<organism evidence="3 4">
    <name type="scientific">Comamonas testosteroni</name>
    <name type="common">Pseudomonas testosteroni</name>
    <dbReference type="NCBI Taxonomy" id="285"/>
    <lineage>
        <taxon>Bacteria</taxon>
        <taxon>Pseudomonadati</taxon>
        <taxon>Pseudomonadota</taxon>
        <taxon>Betaproteobacteria</taxon>
        <taxon>Burkholderiales</taxon>
        <taxon>Comamonadaceae</taxon>
        <taxon>Comamonas</taxon>
    </lineage>
</organism>
<dbReference type="SUPFAM" id="SSF52518">
    <property type="entry name" value="Thiamin diphosphate-binding fold (THDP-binding)"/>
    <property type="match status" value="1"/>
</dbReference>
<proteinExistence type="predicted"/>
<dbReference type="InterPro" id="IPR029061">
    <property type="entry name" value="THDP-binding"/>
</dbReference>
<comment type="caution">
    <text evidence="3">The sequence shown here is derived from an EMBL/GenBank/DDBJ whole genome shotgun (WGS) entry which is preliminary data.</text>
</comment>
<dbReference type="Proteomes" id="UP000029553">
    <property type="component" value="Unassembled WGS sequence"/>
</dbReference>
<dbReference type="InterPro" id="IPR051818">
    <property type="entry name" value="TPP_dependent_decarboxylase"/>
</dbReference>
<evidence type="ECO:0000256" key="1">
    <source>
        <dbReference type="ARBA" id="ARBA00022793"/>
    </source>
</evidence>
<evidence type="ECO:0000313" key="3">
    <source>
        <dbReference type="EMBL" id="KGH25322.1"/>
    </source>
</evidence>
<dbReference type="PANTHER" id="PTHR42818">
    <property type="entry name" value="SULFOPYRUVATE DECARBOXYLASE SUBUNIT ALPHA"/>
    <property type="match status" value="1"/>
</dbReference>